<accession>A0A382K867</accession>
<dbReference type="SUPFAM" id="SSF53187">
    <property type="entry name" value="Zn-dependent exopeptidases"/>
    <property type="match status" value="1"/>
</dbReference>
<gene>
    <name evidence="1" type="ORF">METZ01_LOCUS271735</name>
</gene>
<protein>
    <recommendedName>
        <fullName evidence="2">Peptidase M28 domain-containing protein</fullName>
    </recommendedName>
</protein>
<proteinExistence type="predicted"/>
<reference evidence="1" key="1">
    <citation type="submission" date="2018-05" db="EMBL/GenBank/DDBJ databases">
        <authorList>
            <person name="Lanie J.A."/>
            <person name="Ng W.-L."/>
            <person name="Kazmierczak K.M."/>
            <person name="Andrzejewski T.M."/>
            <person name="Davidsen T.M."/>
            <person name="Wayne K.J."/>
            <person name="Tettelin H."/>
            <person name="Glass J.I."/>
            <person name="Rusch D."/>
            <person name="Podicherti R."/>
            <person name="Tsui H.-C.T."/>
            <person name="Winkler M.E."/>
        </authorList>
    </citation>
    <scope>NUCLEOTIDE SEQUENCE</scope>
</reference>
<organism evidence="1">
    <name type="scientific">marine metagenome</name>
    <dbReference type="NCBI Taxonomy" id="408172"/>
    <lineage>
        <taxon>unclassified sequences</taxon>
        <taxon>metagenomes</taxon>
        <taxon>ecological metagenomes</taxon>
    </lineage>
</organism>
<evidence type="ECO:0000313" key="1">
    <source>
        <dbReference type="EMBL" id="SVC18881.1"/>
    </source>
</evidence>
<feature type="non-terminal residue" evidence="1">
    <location>
        <position position="171"/>
    </location>
</feature>
<evidence type="ECO:0008006" key="2">
    <source>
        <dbReference type="Google" id="ProtNLM"/>
    </source>
</evidence>
<name>A0A382K867_9ZZZZ</name>
<dbReference type="PROSITE" id="PS51257">
    <property type="entry name" value="PROKAR_LIPOPROTEIN"/>
    <property type="match status" value="1"/>
</dbReference>
<dbReference type="AlphaFoldDB" id="A0A382K867"/>
<sequence>MRVIARRAAVLMTFLGIVALTTTSCSLEVGADNPASANLSSDEVAAALQAIQPQAIEAHIRFLADDLLEGRAPGNRGFEIASRYVETHFRSLGLTPAGLAGGFSQPVPLRQSIIVEDQSRVSVILDGEETSLIYAEDYILSPSASQPEVNVSGPLVFVGFGVVAPELEYDD</sequence>
<dbReference type="EMBL" id="UINC01078117">
    <property type="protein sequence ID" value="SVC18881.1"/>
    <property type="molecule type" value="Genomic_DNA"/>
</dbReference>